<keyword evidence="3" id="KW-0540">Nuclease</keyword>
<accession>A0A934JPS6</accession>
<dbReference type="RefSeq" id="WP_199466267.1">
    <property type="nucleotide sequence ID" value="NZ_JAEMNX010000001.1"/>
</dbReference>
<dbReference type="InterPro" id="IPR047971">
    <property type="entry name" value="ExeM-like"/>
</dbReference>
<dbReference type="Gene3D" id="3.60.10.10">
    <property type="entry name" value="Endonuclease/exonuclease/phosphatase"/>
    <property type="match status" value="1"/>
</dbReference>
<evidence type="ECO:0000256" key="1">
    <source>
        <dbReference type="SAM" id="SignalP"/>
    </source>
</evidence>
<proteinExistence type="predicted"/>
<feature type="chain" id="PRO_5036737283" evidence="1">
    <location>
        <begin position="23"/>
        <end position="855"/>
    </location>
</feature>
<dbReference type="PANTHER" id="PTHR42834:SF1">
    <property type="entry name" value="ENDONUCLEASE_EXONUCLEASE_PHOSPHATASE FAMILY PROTEIN (AFU_ORTHOLOGUE AFUA_3G09210)"/>
    <property type="match status" value="1"/>
</dbReference>
<dbReference type="SUPFAM" id="SSF56219">
    <property type="entry name" value="DNase I-like"/>
    <property type="match status" value="1"/>
</dbReference>
<dbReference type="Proteomes" id="UP000628710">
    <property type="component" value="Unassembled WGS sequence"/>
</dbReference>
<dbReference type="Pfam" id="PF03372">
    <property type="entry name" value="Exo_endo_phos"/>
    <property type="match status" value="1"/>
</dbReference>
<dbReference type="Pfam" id="PF00932">
    <property type="entry name" value="LTD"/>
    <property type="match status" value="1"/>
</dbReference>
<name>A0A934JPS6_9GAMM</name>
<dbReference type="PANTHER" id="PTHR42834">
    <property type="entry name" value="ENDONUCLEASE/EXONUCLEASE/PHOSPHATASE FAMILY PROTEIN (AFU_ORTHOLOGUE AFUA_3G09210)"/>
    <property type="match status" value="1"/>
</dbReference>
<keyword evidence="3" id="KW-0255">Endonuclease</keyword>
<comment type="caution">
    <text evidence="3">The sequence shown here is derived from an EMBL/GenBank/DDBJ whole genome shotgun (WGS) entry which is preliminary data.</text>
</comment>
<dbReference type="NCBIfam" id="NF033681">
    <property type="entry name" value="ExeM_NucH_DNase"/>
    <property type="match status" value="1"/>
</dbReference>
<evidence type="ECO:0000313" key="4">
    <source>
        <dbReference type="Proteomes" id="UP000628710"/>
    </source>
</evidence>
<keyword evidence="4" id="KW-1185">Reference proteome</keyword>
<dbReference type="CDD" id="cd04486">
    <property type="entry name" value="YhcR_OBF_like"/>
    <property type="match status" value="1"/>
</dbReference>
<evidence type="ECO:0000313" key="3">
    <source>
        <dbReference type="EMBL" id="MBJ7536192.1"/>
    </source>
</evidence>
<dbReference type="PROSITE" id="PS51841">
    <property type="entry name" value="LTD"/>
    <property type="match status" value="1"/>
</dbReference>
<feature type="domain" description="LTD" evidence="2">
    <location>
        <begin position="12"/>
        <end position="157"/>
    </location>
</feature>
<dbReference type="InterPro" id="IPR036415">
    <property type="entry name" value="Lamin_tail_dom_sf"/>
</dbReference>
<reference evidence="3" key="1">
    <citation type="submission" date="2020-12" db="EMBL/GenBank/DDBJ databases">
        <title>Marinomonas arctica sp. nov., a psychrotolerant bacterium isolated from the Arctic.</title>
        <authorList>
            <person name="Zhang Y."/>
        </authorList>
    </citation>
    <scope>NUCLEOTIDE SEQUENCE</scope>
    <source>
        <strain evidence="3">C1424</strain>
    </source>
</reference>
<organism evidence="3 4">
    <name type="scientific">Marinomonas transparens</name>
    <dbReference type="NCBI Taxonomy" id="2795388"/>
    <lineage>
        <taxon>Bacteria</taxon>
        <taxon>Pseudomonadati</taxon>
        <taxon>Pseudomonadota</taxon>
        <taxon>Gammaproteobacteria</taxon>
        <taxon>Oceanospirillales</taxon>
        <taxon>Oceanospirillaceae</taxon>
        <taxon>Marinomonas</taxon>
    </lineage>
</organism>
<dbReference type="AlphaFoldDB" id="A0A934JPS6"/>
<dbReference type="GO" id="GO:0004519">
    <property type="term" value="F:endonuclease activity"/>
    <property type="evidence" value="ECO:0007669"/>
    <property type="project" value="UniProtKB-KW"/>
</dbReference>
<feature type="signal peptide" evidence="1">
    <location>
        <begin position="1"/>
        <end position="22"/>
    </location>
</feature>
<dbReference type="InterPro" id="IPR036691">
    <property type="entry name" value="Endo/exonu/phosph_ase_sf"/>
</dbReference>
<sequence>MKQTPLVLFALSGLAITPVVHADLLISEYVEGSGYNKALELYNSGSSSVNLSDYELVRYINGSTTNSVTIELPDTDLAADTTYVLVETNSNTSADLIAKADLRKALGFNGNDPIALIRKADDSTIDFFGSYGGSNFAKDSTYARQLLTPYDSTSWTASDWSISAKNDFSGLGLTPSGEDNSTPVVAFSCEGQTLTPIYDIQGNEATSPLKGETLYTSGVVTQIVSSLYKGAFIQDLDGDGDSTTSDGLFVYSTSLPADVQVGDLVCVEGEVKEYFNFTQLALEDSNIEVLSSGNMVEPTYLSLSDDELLHDQLEAYESMLVTTSDSGLVVSRNFSFDYDSYRNNMVLSLGEPLYKSTHLYVAGSDEEQALAAANTKSTLFVDSDAKASDGVVPYFSGFNAEDGYIRVGDEVENLEGVIGYSYSQYRLVPTVDEDLDKSDFVHRFTERTAYGPELDKTGDLRVASFNVLNLFNSPFGGAANAFGDNRGATVLEEYQLQLTKISNAISQLDADIIGLMEIENNGFSENSAIAALVDSVNMTQPASAHPYAYVAVEGVEGIGTDAISVGMLYRPAVVQPKHAPRLIEMPEQHGVDAEGQQFDKYQRTALAQTFVHMASHKKITVAVNHFKSKGSSCIEDSNAIEASPQSNCNAFRVSAAIALGDALKRQARGNGNVLILGDLNAYGKEDPIRVLTDYDAANTALPIYTAEQVTLNGVAVDDGESVEVTRNYGYTNIVPHFQGDKSFSYSYDGELGGLDHALASRALMRHIVAADDWHINSVESNLFEYSSRFTGDLMKSENAYSSSDHDPVVIELQMKKRKKVKHFWGHKQPHRGFAFGHGYYHHDRFNRSSAWGWWR</sequence>
<protein>
    <submittedName>
        <fullName evidence="3">ExeM/NucH family extracellular endonuclease</fullName>
    </submittedName>
</protein>
<dbReference type="InterPro" id="IPR001322">
    <property type="entry name" value="Lamin_tail_dom"/>
</dbReference>
<keyword evidence="3" id="KW-0378">Hydrolase</keyword>
<dbReference type="InterPro" id="IPR005135">
    <property type="entry name" value="Endo/exonuclease/phosphatase"/>
</dbReference>
<dbReference type="EMBL" id="JAEMNX010000001">
    <property type="protein sequence ID" value="MBJ7536192.1"/>
    <property type="molecule type" value="Genomic_DNA"/>
</dbReference>
<keyword evidence="1" id="KW-0732">Signal</keyword>
<dbReference type="SUPFAM" id="SSF74853">
    <property type="entry name" value="Lamin A/C globular tail domain"/>
    <property type="match status" value="1"/>
</dbReference>
<gene>
    <name evidence="3" type="ORF">I8J31_00715</name>
</gene>
<evidence type="ECO:0000259" key="2">
    <source>
        <dbReference type="PROSITE" id="PS51841"/>
    </source>
</evidence>